<dbReference type="Pfam" id="PF02875">
    <property type="entry name" value="Mur_ligase_C"/>
    <property type="match status" value="1"/>
</dbReference>
<dbReference type="PROSITE" id="PS01011">
    <property type="entry name" value="FOLYLPOLYGLU_SYNT_1"/>
    <property type="match status" value="1"/>
</dbReference>
<dbReference type="GO" id="GO:0005524">
    <property type="term" value="F:ATP binding"/>
    <property type="evidence" value="ECO:0007669"/>
    <property type="project" value="UniProtKB-KW"/>
</dbReference>
<keyword evidence="25" id="KW-1185">Reference proteome</keyword>
<evidence type="ECO:0000256" key="14">
    <source>
        <dbReference type="ARBA" id="ARBA00022909"/>
    </source>
</evidence>
<comment type="pathway">
    <text evidence="3">Cofactor biosynthesis; tetrahydrofolate biosynthesis; 7,8-dihydrofolate from 2-amino-4-hydroxy-6-hydroxymethyl-7,8-dihydropteridine diphosphate and 4-aminobenzoate: step 2/2.</text>
</comment>
<evidence type="ECO:0000256" key="17">
    <source>
        <dbReference type="ARBA" id="ARBA00032510"/>
    </source>
</evidence>
<evidence type="ECO:0000256" key="13">
    <source>
        <dbReference type="ARBA" id="ARBA00022842"/>
    </source>
</evidence>
<evidence type="ECO:0000256" key="12">
    <source>
        <dbReference type="ARBA" id="ARBA00022840"/>
    </source>
</evidence>
<comment type="pathway">
    <text evidence="4">Cofactor biosynthesis; tetrahydrofolylpolyglutamate biosynthesis.</text>
</comment>
<comment type="catalytic activity">
    <reaction evidence="21">
        <text>7,8-dihydropteroate + L-glutamate + ATP = 7,8-dihydrofolate + ADP + phosphate + H(+)</text>
        <dbReference type="Rhea" id="RHEA:23584"/>
        <dbReference type="ChEBI" id="CHEBI:15378"/>
        <dbReference type="ChEBI" id="CHEBI:17839"/>
        <dbReference type="ChEBI" id="CHEBI:29985"/>
        <dbReference type="ChEBI" id="CHEBI:30616"/>
        <dbReference type="ChEBI" id="CHEBI:43474"/>
        <dbReference type="ChEBI" id="CHEBI:57451"/>
        <dbReference type="ChEBI" id="CHEBI:456216"/>
        <dbReference type="EC" id="6.3.2.12"/>
    </reaction>
</comment>
<dbReference type="PANTHER" id="PTHR11136:SF0">
    <property type="entry name" value="DIHYDROFOLATE SYNTHETASE-RELATED"/>
    <property type="match status" value="1"/>
</dbReference>
<dbReference type="Pfam" id="PF08245">
    <property type="entry name" value="Mur_ligase_M"/>
    <property type="match status" value="1"/>
</dbReference>
<evidence type="ECO:0000256" key="18">
    <source>
        <dbReference type="ARBA" id="ARBA00047493"/>
    </source>
</evidence>
<dbReference type="GO" id="GO:0046656">
    <property type="term" value="P:folic acid biosynthetic process"/>
    <property type="evidence" value="ECO:0007669"/>
    <property type="project" value="UniProtKB-KW"/>
</dbReference>
<dbReference type="InterPro" id="IPR036565">
    <property type="entry name" value="Mur-like_cat_sf"/>
</dbReference>
<keyword evidence="13" id="KW-0460">Magnesium</keyword>
<dbReference type="PANTHER" id="PTHR11136">
    <property type="entry name" value="FOLYLPOLYGLUTAMATE SYNTHASE-RELATED"/>
    <property type="match status" value="1"/>
</dbReference>
<evidence type="ECO:0000256" key="20">
    <source>
        <dbReference type="ARBA" id="ARBA00049035"/>
    </source>
</evidence>
<dbReference type="SUPFAM" id="SSF53244">
    <property type="entry name" value="MurD-like peptide ligases, peptide-binding domain"/>
    <property type="match status" value="1"/>
</dbReference>
<comment type="function">
    <text evidence="2">Functions in two distinct reactions of the de novo folate biosynthetic pathway. Catalyzes the addition of a glutamate residue to dihydropteroate (7,8-dihydropteroate or H2Pte) to form dihydrofolate (7,8-dihydrofolate monoglutamate or H2Pte-Glu). Also catalyzes successive additions of L-glutamate to tetrahydrofolate or 10-formyltetrahydrofolate or 5,10-methylenetetrahydrofolate, leading to folylpolyglutamate derivatives.</text>
</comment>
<evidence type="ECO:0000313" key="25">
    <source>
        <dbReference type="Proteomes" id="UP000310314"/>
    </source>
</evidence>
<dbReference type="EC" id="6.3.2.17" evidence="7"/>
<keyword evidence="9" id="KW-0436">Ligase</keyword>
<dbReference type="GO" id="GO:0004326">
    <property type="term" value="F:tetrahydrofolylpolyglutamate synthase activity"/>
    <property type="evidence" value="ECO:0007669"/>
    <property type="project" value="UniProtKB-EC"/>
</dbReference>
<dbReference type="OrthoDB" id="9809356at2"/>
<sequence>MTYKATLEWMFGQLPMYQKLGKNALNHKLDKILLFSQHLGSPEKKFKSIHVAGTNGKGSSSHMLASILQEAGYKVGLYTSPHLKDFRERIRINGKTIGKKFVVDFISKNNSFFEDNKLSFFEMTVGMAFDYFAKKKVDIAIIEVGLGGRFDSTNIITPEVSLITNIGMDHTDILGDTLGKIAFEKAGIIKEGVPVIISEYQEEIAEVFQEMAKIKKSKLVFARKKGITEFKTSLLGKYQSKNIKGVIGVLEALEGFSVEQRHIKSGLKNVVKNTGLLGRWQVLQDSPKMICDTAHNYEGLSLVLDQIANQIFDKLHIVLGFVKDKNLASVLLLFPKDASYYYCKPDIQRGLDAKILRDKANDFGLKGEVYDSVSNAQKAALNNAKESDFILIGGSNFVVAEVL</sequence>
<dbReference type="GO" id="GO:0008841">
    <property type="term" value="F:dihydrofolate synthase activity"/>
    <property type="evidence" value="ECO:0007669"/>
    <property type="project" value="UniProtKB-EC"/>
</dbReference>
<dbReference type="SUPFAM" id="SSF53623">
    <property type="entry name" value="MurD-like peptide ligases, catalytic domain"/>
    <property type="match status" value="1"/>
</dbReference>
<dbReference type="InterPro" id="IPR013221">
    <property type="entry name" value="Mur_ligase_cen"/>
</dbReference>
<evidence type="ECO:0000256" key="8">
    <source>
        <dbReference type="ARBA" id="ARBA00019357"/>
    </source>
</evidence>
<evidence type="ECO:0000256" key="11">
    <source>
        <dbReference type="ARBA" id="ARBA00022741"/>
    </source>
</evidence>
<proteinExistence type="inferred from homology"/>
<protein>
    <recommendedName>
        <fullName evidence="8">Dihydrofolate synthase/folylpolyglutamate synthase</fullName>
        <ecNumber evidence="6">6.3.2.12</ecNumber>
        <ecNumber evidence="7">6.3.2.17</ecNumber>
    </recommendedName>
    <alternativeName>
        <fullName evidence="17">Folylpoly-gamma-glutamate synthetase-dihydrofolate synthetase</fullName>
    </alternativeName>
    <alternativeName>
        <fullName evidence="15">Folylpolyglutamate synthetase</fullName>
    </alternativeName>
    <alternativeName>
        <fullName evidence="16">Tetrahydrofolylpolyglutamate synthase</fullName>
    </alternativeName>
</protein>
<dbReference type="Gene3D" id="3.90.190.20">
    <property type="entry name" value="Mur ligase, C-terminal domain"/>
    <property type="match status" value="1"/>
</dbReference>
<dbReference type="GO" id="GO:0005737">
    <property type="term" value="C:cytoplasm"/>
    <property type="evidence" value="ECO:0007669"/>
    <property type="project" value="TreeGrafter"/>
</dbReference>
<feature type="domain" description="Mur ligase central" evidence="23">
    <location>
        <begin position="51"/>
        <end position="220"/>
    </location>
</feature>
<organism evidence="24 25">
    <name type="scientific">Maribacter algarum</name>
    <name type="common">ex Zhang et al. 2020</name>
    <dbReference type="NCBI Taxonomy" id="2578118"/>
    <lineage>
        <taxon>Bacteria</taxon>
        <taxon>Pseudomonadati</taxon>
        <taxon>Bacteroidota</taxon>
        <taxon>Flavobacteriia</taxon>
        <taxon>Flavobacteriales</taxon>
        <taxon>Flavobacteriaceae</taxon>
        <taxon>Maribacter</taxon>
    </lineage>
</organism>
<evidence type="ECO:0000256" key="2">
    <source>
        <dbReference type="ARBA" id="ARBA00002714"/>
    </source>
</evidence>
<dbReference type="RefSeq" id="WP_138659175.1">
    <property type="nucleotide sequence ID" value="NZ_VATY01000003.1"/>
</dbReference>
<dbReference type="AlphaFoldDB" id="A0A5S3PP93"/>
<evidence type="ECO:0000259" key="23">
    <source>
        <dbReference type="Pfam" id="PF08245"/>
    </source>
</evidence>
<evidence type="ECO:0000256" key="10">
    <source>
        <dbReference type="ARBA" id="ARBA00022723"/>
    </source>
</evidence>
<dbReference type="FunFam" id="3.40.1190.10:FF:000011">
    <property type="entry name" value="Folylpolyglutamate synthase/dihydrofolate synthase"/>
    <property type="match status" value="1"/>
</dbReference>
<comment type="catalytic activity">
    <reaction evidence="18">
        <text>(6S)-5,6,7,8-tetrahydrofolyl-(gamma-L-Glu)(n) + L-glutamate + ATP = (6S)-5,6,7,8-tetrahydrofolyl-(gamma-L-Glu)(n+1) + ADP + phosphate + H(+)</text>
        <dbReference type="Rhea" id="RHEA:10580"/>
        <dbReference type="Rhea" id="RHEA-COMP:14738"/>
        <dbReference type="Rhea" id="RHEA-COMP:14740"/>
        <dbReference type="ChEBI" id="CHEBI:15378"/>
        <dbReference type="ChEBI" id="CHEBI:29985"/>
        <dbReference type="ChEBI" id="CHEBI:30616"/>
        <dbReference type="ChEBI" id="CHEBI:43474"/>
        <dbReference type="ChEBI" id="CHEBI:141005"/>
        <dbReference type="ChEBI" id="CHEBI:456216"/>
        <dbReference type="EC" id="6.3.2.17"/>
    </reaction>
</comment>
<evidence type="ECO:0000259" key="22">
    <source>
        <dbReference type="Pfam" id="PF02875"/>
    </source>
</evidence>
<dbReference type="GO" id="GO:0046872">
    <property type="term" value="F:metal ion binding"/>
    <property type="evidence" value="ECO:0007669"/>
    <property type="project" value="UniProtKB-KW"/>
</dbReference>
<evidence type="ECO:0000256" key="5">
    <source>
        <dbReference type="ARBA" id="ARBA00008276"/>
    </source>
</evidence>
<evidence type="ECO:0000256" key="1">
    <source>
        <dbReference type="ARBA" id="ARBA00001946"/>
    </source>
</evidence>
<dbReference type="InterPro" id="IPR001645">
    <property type="entry name" value="Folylpolyglutamate_synth"/>
</dbReference>
<keyword evidence="12" id="KW-0067">ATP-binding</keyword>
<feature type="domain" description="Mur ligase C-terminal" evidence="22">
    <location>
        <begin position="278"/>
        <end position="395"/>
    </location>
</feature>
<dbReference type="EC" id="6.3.2.12" evidence="6"/>
<evidence type="ECO:0000256" key="16">
    <source>
        <dbReference type="ARBA" id="ARBA00030592"/>
    </source>
</evidence>
<evidence type="ECO:0000256" key="19">
    <source>
        <dbReference type="ARBA" id="ARBA00047808"/>
    </source>
</evidence>
<dbReference type="PROSITE" id="PS01012">
    <property type="entry name" value="FOLYLPOLYGLU_SYNT_2"/>
    <property type="match status" value="1"/>
</dbReference>
<dbReference type="NCBIfam" id="TIGR01499">
    <property type="entry name" value="folC"/>
    <property type="match status" value="1"/>
</dbReference>
<accession>A0A5S3PP93</accession>
<keyword evidence="14" id="KW-0289">Folate biosynthesis</keyword>
<comment type="caution">
    <text evidence="24">The sequence shown here is derived from an EMBL/GenBank/DDBJ whole genome shotgun (WGS) entry which is preliminary data.</text>
</comment>
<evidence type="ECO:0000256" key="21">
    <source>
        <dbReference type="ARBA" id="ARBA00049161"/>
    </source>
</evidence>
<comment type="similarity">
    <text evidence="5">Belongs to the folylpolyglutamate synthase family.</text>
</comment>
<evidence type="ECO:0000313" key="24">
    <source>
        <dbReference type="EMBL" id="TMM56309.1"/>
    </source>
</evidence>
<evidence type="ECO:0000256" key="9">
    <source>
        <dbReference type="ARBA" id="ARBA00022598"/>
    </source>
</evidence>
<dbReference type="EMBL" id="VATY01000003">
    <property type="protein sequence ID" value="TMM56309.1"/>
    <property type="molecule type" value="Genomic_DNA"/>
</dbReference>
<evidence type="ECO:0000256" key="4">
    <source>
        <dbReference type="ARBA" id="ARBA00005150"/>
    </source>
</evidence>
<keyword evidence="11" id="KW-0547">Nucleotide-binding</keyword>
<reference evidence="24 25" key="1">
    <citation type="submission" date="2019-05" db="EMBL/GenBank/DDBJ databases">
        <authorList>
            <person name="Zhang J.-Y."/>
            <person name="Feg X."/>
            <person name="Du Z.-J."/>
        </authorList>
    </citation>
    <scope>NUCLEOTIDE SEQUENCE [LARGE SCALE GENOMIC DNA]</scope>
    <source>
        <strain evidence="24 25">RZ26</strain>
    </source>
</reference>
<dbReference type="InterPro" id="IPR036615">
    <property type="entry name" value="Mur_ligase_C_dom_sf"/>
</dbReference>
<comment type="cofactor">
    <cofactor evidence="1">
        <name>Mg(2+)</name>
        <dbReference type="ChEBI" id="CHEBI:18420"/>
    </cofactor>
</comment>
<evidence type="ECO:0000256" key="15">
    <source>
        <dbReference type="ARBA" id="ARBA00030048"/>
    </source>
</evidence>
<evidence type="ECO:0000256" key="6">
    <source>
        <dbReference type="ARBA" id="ARBA00013023"/>
    </source>
</evidence>
<evidence type="ECO:0000256" key="7">
    <source>
        <dbReference type="ARBA" id="ARBA00013025"/>
    </source>
</evidence>
<gene>
    <name evidence="24" type="ORF">FEE95_16990</name>
</gene>
<comment type="catalytic activity">
    <reaction evidence="19">
        <text>10-formyltetrahydrofolyl-(gamma-L-Glu)(n) + L-glutamate + ATP = 10-formyltetrahydrofolyl-(gamma-L-Glu)(n+1) + ADP + phosphate + H(+)</text>
        <dbReference type="Rhea" id="RHEA:51904"/>
        <dbReference type="Rhea" id="RHEA-COMP:13088"/>
        <dbReference type="Rhea" id="RHEA-COMP:14300"/>
        <dbReference type="ChEBI" id="CHEBI:15378"/>
        <dbReference type="ChEBI" id="CHEBI:29985"/>
        <dbReference type="ChEBI" id="CHEBI:30616"/>
        <dbReference type="ChEBI" id="CHEBI:43474"/>
        <dbReference type="ChEBI" id="CHEBI:134413"/>
        <dbReference type="ChEBI" id="CHEBI:456216"/>
        <dbReference type="EC" id="6.3.2.17"/>
    </reaction>
</comment>
<dbReference type="InterPro" id="IPR018109">
    <property type="entry name" value="Folylpolyglutamate_synth_CS"/>
</dbReference>
<dbReference type="PIRSF" id="PIRSF001563">
    <property type="entry name" value="Folylpolyglu_synth"/>
    <property type="match status" value="1"/>
</dbReference>
<dbReference type="Proteomes" id="UP000310314">
    <property type="component" value="Unassembled WGS sequence"/>
</dbReference>
<evidence type="ECO:0000256" key="3">
    <source>
        <dbReference type="ARBA" id="ARBA00004799"/>
    </source>
</evidence>
<comment type="catalytic activity">
    <reaction evidence="20">
        <text>(6R)-5,10-methylenetetrahydrofolyl-(gamma-L-Glu)(n) + L-glutamate + ATP = (6R)-5,10-methylenetetrahydrofolyl-(gamma-L-Glu)(n+1) + ADP + phosphate + H(+)</text>
        <dbReference type="Rhea" id="RHEA:51912"/>
        <dbReference type="Rhea" id="RHEA-COMP:13257"/>
        <dbReference type="Rhea" id="RHEA-COMP:13258"/>
        <dbReference type="ChEBI" id="CHEBI:15378"/>
        <dbReference type="ChEBI" id="CHEBI:29985"/>
        <dbReference type="ChEBI" id="CHEBI:30616"/>
        <dbReference type="ChEBI" id="CHEBI:43474"/>
        <dbReference type="ChEBI" id="CHEBI:136572"/>
        <dbReference type="ChEBI" id="CHEBI:456216"/>
        <dbReference type="EC" id="6.3.2.17"/>
    </reaction>
</comment>
<dbReference type="InterPro" id="IPR004101">
    <property type="entry name" value="Mur_ligase_C"/>
</dbReference>
<keyword evidence="10" id="KW-0479">Metal-binding</keyword>
<name>A0A5S3PP93_9FLAO</name>
<dbReference type="Gene3D" id="3.40.1190.10">
    <property type="entry name" value="Mur-like, catalytic domain"/>
    <property type="match status" value="1"/>
</dbReference>